<dbReference type="STRING" id="60137.SAMN04488041_103150"/>
<accession>A0A1H2W4D0</accession>
<dbReference type="EMBL" id="FNNB01000003">
    <property type="protein sequence ID" value="SDW75493.1"/>
    <property type="molecule type" value="Genomic_DNA"/>
</dbReference>
<protein>
    <submittedName>
        <fullName evidence="1">Uncharacterized protein</fullName>
    </submittedName>
</protein>
<organism evidence="1 2">
    <name type="scientific">Sulfitobacter pontiacus</name>
    <dbReference type="NCBI Taxonomy" id="60137"/>
    <lineage>
        <taxon>Bacteria</taxon>
        <taxon>Pseudomonadati</taxon>
        <taxon>Pseudomonadota</taxon>
        <taxon>Alphaproteobacteria</taxon>
        <taxon>Rhodobacterales</taxon>
        <taxon>Roseobacteraceae</taxon>
        <taxon>Sulfitobacter</taxon>
    </lineage>
</organism>
<dbReference type="GeneID" id="94021267"/>
<name>A0A1H2W4D0_9RHOB</name>
<evidence type="ECO:0000313" key="2">
    <source>
        <dbReference type="Proteomes" id="UP000183076"/>
    </source>
</evidence>
<dbReference type="Proteomes" id="UP000183076">
    <property type="component" value="Unassembled WGS sequence"/>
</dbReference>
<proteinExistence type="predicted"/>
<gene>
    <name evidence="1" type="ORF">SAMN04488041_103150</name>
</gene>
<dbReference type="AlphaFoldDB" id="A0A1H2W4D0"/>
<dbReference type="RefSeq" id="WP_074635305.1">
    <property type="nucleotide sequence ID" value="NZ_CP160849.1"/>
</dbReference>
<evidence type="ECO:0000313" key="1">
    <source>
        <dbReference type="EMBL" id="SDW75493.1"/>
    </source>
</evidence>
<sequence>MSRRSDIVTDHAVVRYLERVYGVDVKSLKRRIELVTREGRDQGANAVNSGGVHYVLSKSGKVTTLYGCNDTVSRRGQRWRARHK</sequence>
<reference evidence="2" key="1">
    <citation type="submission" date="2016-10" db="EMBL/GenBank/DDBJ databases">
        <authorList>
            <person name="Varghese N."/>
            <person name="Submissions S."/>
        </authorList>
    </citation>
    <scope>NUCLEOTIDE SEQUENCE [LARGE SCALE GENOMIC DNA]</scope>
    <source>
        <strain evidence="2">DSM 10014</strain>
    </source>
</reference>